<evidence type="ECO:0000313" key="2">
    <source>
        <dbReference type="EMBL" id="KRH61077.1"/>
    </source>
</evidence>
<accession>A0A0R0K8Z8</accession>
<gene>
    <name evidence="2" type="ORF">GLYMA_04G026900</name>
</gene>
<sequence>MKTGLRRSSRVLCLILAIVGLIRCDNEVINGNASSSPSQASNATFLTFPSQVINEVVKEKHNSSYNNNNKVHVKSTSWYYGGSGGGGGGGGSGGGWKCGKRKGGGRGAHHYQYKPYNKKGMLDEKEYRGMRLECSLHCSGPRYHDCHHMCKAYCRRP</sequence>
<feature type="signal peptide" evidence="1">
    <location>
        <begin position="1"/>
        <end position="24"/>
    </location>
</feature>
<keyword evidence="4" id="KW-1185">Reference proteome</keyword>
<evidence type="ECO:0008006" key="5">
    <source>
        <dbReference type="Google" id="ProtNLM"/>
    </source>
</evidence>
<dbReference type="OMA" id="GEYAECK"/>
<reference evidence="2" key="3">
    <citation type="submission" date="2018-07" db="EMBL/GenBank/DDBJ databases">
        <title>WGS assembly of Glycine max.</title>
        <authorList>
            <person name="Schmutz J."/>
            <person name="Cannon S."/>
            <person name="Schlueter J."/>
            <person name="Ma J."/>
            <person name="Mitros T."/>
            <person name="Nelson W."/>
            <person name="Hyten D."/>
            <person name="Song Q."/>
            <person name="Thelen J."/>
            <person name="Cheng J."/>
            <person name="Xu D."/>
            <person name="Hellsten U."/>
            <person name="May G."/>
            <person name="Yu Y."/>
            <person name="Sakurai T."/>
            <person name="Umezawa T."/>
            <person name="Bhattacharyya M."/>
            <person name="Sandhu D."/>
            <person name="Valliyodan B."/>
            <person name="Lindquist E."/>
            <person name="Peto M."/>
            <person name="Grant D."/>
            <person name="Shu S."/>
            <person name="Goodstein D."/>
            <person name="Barry K."/>
            <person name="Futrell-Griggs M."/>
            <person name="Abernathy B."/>
            <person name="Du J."/>
            <person name="Tian Z."/>
            <person name="Zhu L."/>
            <person name="Gill N."/>
            <person name="Joshi T."/>
            <person name="Libault M."/>
            <person name="Sethuraman A."/>
            <person name="Zhang X."/>
            <person name="Shinozaki K."/>
            <person name="Nguyen H."/>
            <person name="Wing R."/>
            <person name="Cregan P."/>
            <person name="Specht J."/>
            <person name="Grimwood J."/>
            <person name="Rokhsar D."/>
            <person name="Stacey G."/>
            <person name="Shoemaker R."/>
            <person name="Jackson S."/>
        </authorList>
    </citation>
    <scope>NUCLEOTIDE SEQUENCE</scope>
    <source>
        <tissue evidence="2">Callus</tissue>
    </source>
</reference>
<evidence type="ECO:0000313" key="3">
    <source>
        <dbReference type="EnsemblPlants" id="KRH61077"/>
    </source>
</evidence>
<dbReference type="EMBL" id="CM000837">
    <property type="protein sequence ID" value="KRH61077.1"/>
    <property type="molecule type" value="Genomic_DNA"/>
</dbReference>
<keyword evidence="1" id="KW-0732">Signal</keyword>
<protein>
    <recommendedName>
        <fullName evidence="5">Glycine-rich protein</fullName>
    </recommendedName>
</protein>
<organism evidence="2">
    <name type="scientific">Glycine max</name>
    <name type="common">Soybean</name>
    <name type="synonym">Glycine hispida</name>
    <dbReference type="NCBI Taxonomy" id="3847"/>
    <lineage>
        <taxon>Eukaryota</taxon>
        <taxon>Viridiplantae</taxon>
        <taxon>Streptophyta</taxon>
        <taxon>Embryophyta</taxon>
        <taxon>Tracheophyta</taxon>
        <taxon>Spermatophyta</taxon>
        <taxon>Magnoliopsida</taxon>
        <taxon>eudicotyledons</taxon>
        <taxon>Gunneridae</taxon>
        <taxon>Pentapetalae</taxon>
        <taxon>rosids</taxon>
        <taxon>fabids</taxon>
        <taxon>Fabales</taxon>
        <taxon>Fabaceae</taxon>
        <taxon>Papilionoideae</taxon>
        <taxon>50 kb inversion clade</taxon>
        <taxon>NPAAA clade</taxon>
        <taxon>indigoferoid/millettioid clade</taxon>
        <taxon>Phaseoleae</taxon>
        <taxon>Glycine</taxon>
        <taxon>Glycine subgen. Soja</taxon>
    </lineage>
</organism>
<dbReference type="EnsemblPlants" id="KRH61077">
    <property type="protein sequence ID" value="KRH61077"/>
    <property type="gene ID" value="GLYMA_04G026900"/>
</dbReference>
<evidence type="ECO:0000313" key="4">
    <source>
        <dbReference type="Proteomes" id="UP000008827"/>
    </source>
</evidence>
<dbReference type="AlphaFoldDB" id="A0A0R0K8Z8"/>
<feature type="chain" id="PRO_5014522150" description="Glycine-rich protein" evidence="1">
    <location>
        <begin position="25"/>
        <end position="157"/>
    </location>
</feature>
<evidence type="ECO:0000256" key="1">
    <source>
        <dbReference type="SAM" id="SignalP"/>
    </source>
</evidence>
<dbReference type="InParanoid" id="A0A0R0K8Z8"/>
<dbReference type="Gramene" id="KRH61077">
    <property type="protein sequence ID" value="KRH61077"/>
    <property type="gene ID" value="GLYMA_04G026900"/>
</dbReference>
<dbReference type="Proteomes" id="UP000008827">
    <property type="component" value="Chromosome 4"/>
</dbReference>
<proteinExistence type="predicted"/>
<name>A0A0R0K8Z8_SOYBN</name>
<reference evidence="2 3" key="1">
    <citation type="journal article" date="2010" name="Nature">
        <title>Genome sequence of the palaeopolyploid soybean.</title>
        <authorList>
            <person name="Schmutz J."/>
            <person name="Cannon S.B."/>
            <person name="Schlueter J."/>
            <person name="Ma J."/>
            <person name="Mitros T."/>
            <person name="Nelson W."/>
            <person name="Hyten D.L."/>
            <person name="Song Q."/>
            <person name="Thelen J.J."/>
            <person name="Cheng J."/>
            <person name="Xu D."/>
            <person name="Hellsten U."/>
            <person name="May G.D."/>
            <person name="Yu Y."/>
            <person name="Sakurai T."/>
            <person name="Umezawa T."/>
            <person name="Bhattacharyya M.K."/>
            <person name="Sandhu D."/>
            <person name="Valliyodan B."/>
            <person name="Lindquist E."/>
            <person name="Peto M."/>
            <person name="Grant D."/>
            <person name="Shu S."/>
            <person name="Goodstein D."/>
            <person name="Barry K."/>
            <person name="Futrell-Griggs M."/>
            <person name="Abernathy B."/>
            <person name="Du J."/>
            <person name="Tian Z."/>
            <person name="Zhu L."/>
            <person name="Gill N."/>
            <person name="Joshi T."/>
            <person name="Libault M."/>
            <person name="Sethuraman A."/>
            <person name="Zhang X.-C."/>
            <person name="Shinozaki K."/>
            <person name="Nguyen H.T."/>
            <person name="Wing R.A."/>
            <person name="Cregan P."/>
            <person name="Specht J."/>
            <person name="Grimwood J."/>
            <person name="Rokhsar D."/>
            <person name="Stacey G."/>
            <person name="Shoemaker R.C."/>
            <person name="Jackson S.A."/>
        </authorList>
    </citation>
    <scope>NUCLEOTIDE SEQUENCE</scope>
    <source>
        <strain evidence="3">cv. Williams 82</strain>
        <tissue evidence="2">Callus</tissue>
    </source>
</reference>
<reference evidence="3" key="2">
    <citation type="submission" date="2018-02" db="UniProtKB">
        <authorList>
            <consortium name="EnsemblPlants"/>
        </authorList>
    </citation>
    <scope>IDENTIFICATION</scope>
    <source>
        <strain evidence="3">Williams 82</strain>
    </source>
</reference>